<dbReference type="AlphaFoldDB" id="A0A6N9HHM4"/>
<keyword evidence="3" id="KW-1185">Reference proteome</keyword>
<dbReference type="RefSeq" id="WP_161025961.1">
    <property type="nucleotide sequence ID" value="NZ_WWCJ01000008.1"/>
</dbReference>
<evidence type="ECO:0000313" key="2">
    <source>
        <dbReference type="EMBL" id="MYN02980.1"/>
    </source>
</evidence>
<dbReference type="InterPro" id="IPR013976">
    <property type="entry name" value="HDOD"/>
</dbReference>
<accession>A0A6N9HHM4</accession>
<gene>
    <name evidence="2" type="ORF">GTP41_12800</name>
</gene>
<dbReference type="SUPFAM" id="SSF109604">
    <property type="entry name" value="HD-domain/PDEase-like"/>
    <property type="match status" value="1"/>
</dbReference>
<comment type="caution">
    <text evidence="2">The sequence shown here is derived from an EMBL/GenBank/DDBJ whole genome shotgun (WGS) entry which is preliminary data.</text>
</comment>
<dbReference type="Proteomes" id="UP000448575">
    <property type="component" value="Unassembled WGS sequence"/>
</dbReference>
<protein>
    <submittedName>
        <fullName evidence="2">HDOD domain-containing protein</fullName>
    </submittedName>
</protein>
<sequence>MFLKLLADRQGRPGGLLFCGDGASALPPDLAGLAAKLPCFYREALPAALAAQLGAAGFQALPGAALQRNDREFDLALEPNVDWIEGDWPLQAPPRASGAQAASRAMALQLVQLVSNDADTHAIEELLRRDPTLSYHLLKLVNSLGMGTGRKVTSFSQAILILGRQQLRRWLNLMLFAARSDDARSPMLLARVSVRARTMELLARETGQGKQVQEQAFMVGMFSLLGVLFGVPLGELLAPLNLGDAAQQALLSKSGALGELLAVLEAAEHSDMVAVARGLEALQLPVLDFNRLVAEANLWMLDVTGDAGHHG</sequence>
<dbReference type="Gene3D" id="1.10.3210.10">
    <property type="entry name" value="Hypothetical protein af1432"/>
    <property type="match status" value="1"/>
</dbReference>
<dbReference type="PROSITE" id="PS51833">
    <property type="entry name" value="HDOD"/>
    <property type="match status" value="1"/>
</dbReference>
<evidence type="ECO:0000313" key="3">
    <source>
        <dbReference type="Proteomes" id="UP000448575"/>
    </source>
</evidence>
<evidence type="ECO:0000259" key="1">
    <source>
        <dbReference type="PROSITE" id="PS51833"/>
    </source>
</evidence>
<reference evidence="2 3" key="1">
    <citation type="submission" date="2019-12" db="EMBL/GenBank/DDBJ databases">
        <title>Novel species isolated from a subtropical stream in China.</title>
        <authorList>
            <person name="Lu H."/>
        </authorList>
    </citation>
    <scope>NUCLEOTIDE SEQUENCE [LARGE SCALE GENOMIC DNA]</scope>
    <source>
        <strain evidence="2 3">DS3</strain>
    </source>
</reference>
<dbReference type="Pfam" id="PF08668">
    <property type="entry name" value="HDOD"/>
    <property type="match status" value="1"/>
</dbReference>
<proteinExistence type="predicted"/>
<dbReference type="InterPro" id="IPR052340">
    <property type="entry name" value="RNase_Y/CdgJ"/>
</dbReference>
<dbReference type="EMBL" id="WWCJ01000008">
    <property type="protein sequence ID" value="MYN02980.1"/>
    <property type="molecule type" value="Genomic_DNA"/>
</dbReference>
<feature type="domain" description="HDOD" evidence="1">
    <location>
        <begin position="100"/>
        <end position="288"/>
    </location>
</feature>
<name>A0A6N9HHM4_9BURK</name>
<dbReference type="PANTHER" id="PTHR33525:SF4">
    <property type="entry name" value="CYCLIC DI-GMP PHOSPHODIESTERASE CDGJ"/>
    <property type="match status" value="1"/>
</dbReference>
<organism evidence="2 3">
    <name type="scientific">Pseudoduganella guangdongensis</name>
    <dbReference type="NCBI Taxonomy" id="2692179"/>
    <lineage>
        <taxon>Bacteria</taxon>
        <taxon>Pseudomonadati</taxon>
        <taxon>Pseudomonadota</taxon>
        <taxon>Betaproteobacteria</taxon>
        <taxon>Burkholderiales</taxon>
        <taxon>Oxalobacteraceae</taxon>
        <taxon>Telluria group</taxon>
        <taxon>Pseudoduganella</taxon>
    </lineage>
</organism>
<dbReference type="PANTHER" id="PTHR33525">
    <property type="match status" value="1"/>
</dbReference>